<evidence type="ECO:0000313" key="2">
    <source>
        <dbReference type="EnsemblMetazoa" id="AATE016681-PA.1"/>
    </source>
</evidence>
<accession>A0A182JEP5</accession>
<dbReference type="EnsemblMetazoa" id="AATE016681-RA">
    <property type="protein sequence ID" value="AATE016681-PA.1"/>
    <property type="gene ID" value="AATE016681"/>
</dbReference>
<reference evidence="2" key="1">
    <citation type="submission" date="2022-08" db="UniProtKB">
        <authorList>
            <consortium name="EnsemblMetazoa"/>
        </authorList>
    </citation>
    <scope>IDENTIFICATION</scope>
    <source>
        <strain evidence="2">EBRO</strain>
    </source>
</reference>
<name>A0A182JEP5_ANOAO</name>
<proteinExistence type="predicted"/>
<evidence type="ECO:0000256" key="1">
    <source>
        <dbReference type="SAM" id="MobiDB-lite"/>
    </source>
</evidence>
<organism evidence="2">
    <name type="scientific">Anopheles atroparvus</name>
    <name type="common">European mosquito</name>
    <dbReference type="NCBI Taxonomy" id="41427"/>
    <lineage>
        <taxon>Eukaryota</taxon>
        <taxon>Metazoa</taxon>
        <taxon>Ecdysozoa</taxon>
        <taxon>Arthropoda</taxon>
        <taxon>Hexapoda</taxon>
        <taxon>Insecta</taxon>
        <taxon>Pterygota</taxon>
        <taxon>Neoptera</taxon>
        <taxon>Endopterygota</taxon>
        <taxon>Diptera</taxon>
        <taxon>Nematocera</taxon>
        <taxon>Culicoidea</taxon>
        <taxon>Culicidae</taxon>
        <taxon>Anophelinae</taxon>
        <taxon>Anopheles</taxon>
    </lineage>
</organism>
<protein>
    <submittedName>
        <fullName evidence="2">Uncharacterized protein</fullName>
    </submittedName>
</protein>
<sequence>MSALPADMCHLQWSSCAHTTQTVWFRSSAKLAGSSSAITLSPSTLKYRSLCMRSMCRPMCIFCFARYTQYGHWNWGSLPHSHFWWLRSDDFSLYVRPQSGHANPYPDSSTAQCSEEALLLLLLPPPSPPPPRMEPSAADALRLRLTPPPVAPLLPVIPPVVTVVVDPPPPMDEDEEDDADEVLFTLTGLNERSRGNISGWCPSRSVVTSGIGPPTAAIDRRASSWSQVRPAIFVMLKSSAAPAAHHPHAGYRDRYREGEQEWCRHTYCRTSPSSVSLTNDESFTVYSKLFMICVLASSAYLLSPTAAFSSFEPPPPPSDFRPLPPLADS</sequence>
<feature type="compositionally biased region" description="Pro residues" evidence="1">
    <location>
        <begin position="312"/>
        <end position="329"/>
    </location>
</feature>
<dbReference type="AlphaFoldDB" id="A0A182JEP5"/>
<dbReference type="VEuPathDB" id="VectorBase:AATE016681"/>
<feature type="region of interest" description="Disordered" evidence="1">
    <location>
        <begin position="310"/>
        <end position="329"/>
    </location>
</feature>